<evidence type="ECO:0000256" key="1">
    <source>
        <dbReference type="ARBA" id="ARBA00010365"/>
    </source>
</evidence>
<accession>A0A8H3UHW9</accession>
<evidence type="ECO:0000313" key="4">
    <source>
        <dbReference type="EMBL" id="KAE9970529.1"/>
    </source>
</evidence>
<feature type="compositionally biased region" description="Basic and acidic residues" evidence="2">
    <location>
        <begin position="1"/>
        <end position="15"/>
    </location>
</feature>
<proteinExistence type="inferred from homology"/>
<dbReference type="InterPro" id="IPR006757">
    <property type="entry name" value="OGF_rcpt"/>
</dbReference>
<dbReference type="AlphaFoldDB" id="A0A8H3UHW9"/>
<evidence type="ECO:0000256" key="2">
    <source>
        <dbReference type="SAM" id="MobiDB-lite"/>
    </source>
</evidence>
<protein>
    <recommendedName>
        <fullName evidence="3">Opioid growth factor receptor (OGFr) conserved domain-containing protein</fullName>
    </recommendedName>
</protein>
<comment type="similarity">
    <text evidence="1">Belongs to the opioid growth factor receptor family.</text>
</comment>
<dbReference type="EMBL" id="WNWS01000327">
    <property type="protein sequence ID" value="KAE9970529.1"/>
    <property type="molecule type" value="Genomic_DNA"/>
</dbReference>
<reference evidence="4 5" key="1">
    <citation type="submission" date="2018-12" db="EMBL/GenBank/DDBJ databases">
        <title>Venturia inaequalis Genome Resource.</title>
        <authorList>
            <person name="Lichtner F.J."/>
        </authorList>
    </citation>
    <scope>NUCLEOTIDE SEQUENCE [LARGE SCALE GENOMIC DNA]</scope>
    <source>
        <strain evidence="4 5">120213</strain>
    </source>
</reference>
<dbReference type="Proteomes" id="UP000447873">
    <property type="component" value="Unassembled WGS sequence"/>
</dbReference>
<feature type="region of interest" description="Disordered" evidence="2">
    <location>
        <begin position="202"/>
        <end position="269"/>
    </location>
</feature>
<name>A0A8H3UHW9_VENIN</name>
<dbReference type="GO" id="GO:0140625">
    <property type="term" value="F:opioid growth factor receptor activity"/>
    <property type="evidence" value="ECO:0007669"/>
    <property type="project" value="InterPro"/>
</dbReference>
<comment type="caution">
    <text evidence="4">The sequence shown here is derived from an EMBL/GenBank/DDBJ whole genome shotgun (WGS) entry which is preliminary data.</text>
</comment>
<dbReference type="PANTHER" id="PTHR14015">
    <property type="entry name" value="OPIOID GROWTH FACTOR RECEPTOR OGFR ZETA-TYPE OPIOID RECEPTOR"/>
    <property type="match status" value="1"/>
</dbReference>
<organism evidence="4 5">
    <name type="scientific">Venturia inaequalis</name>
    <name type="common">Apple scab fungus</name>
    <dbReference type="NCBI Taxonomy" id="5025"/>
    <lineage>
        <taxon>Eukaryota</taxon>
        <taxon>Fungi</taxon>
        <taxon>Dikarya</taxon>
        <taxon>Ascomycota</taxon>
        <taxon>Pezizomycotina</taxon>
        <taxon>Dothideomycetes</taxon>
        <taxon>Pleosporomycetidae</taxon>
        <taxon>Venturiales</taxon>
        <taxon>Venturiaceae</taxon>
        <taxon>Venturia</taxon>
    </lineage>
</organism>
<dbReference type="InterPro" id="IPR039574">
    <property type="entry name" value="OGFr"/>
</dbReference>
<feature type="compositionally biased region" description="Basic and acidic residues" evidence="2">
    <location>
        <begin position="215"/>
        <end position="246"/>
    </location>
</feature>
<dbReference type="Pfam" id="PF04664">
    <property type="entry name" value="OGFr_N"/>
    <property type="match status" value="1"/>
</dbReference>
<feature type="region of interest" description="Disordered" evidence="2">
    <location>
        <begin position="1"/>
        <end position="22"/>
    </location>
</feature>
<dbReference type="GO" id="GO:0016020">
    <property type="term" value="C:membrane"/>
    <property type="evidence" value="ECO:0007669"/>
    <property type="project" value="InterPro"/>
</dbReference>
<feature type="compositionally biased region" description="Basic and acidic residues" evidence="2">
    <location>
        <begin position="257"/>
        <end position="269"/>
    </location>
</feature>
<dbReference type="PANTHER" id="PTHR14015:SF2">
    <property type="entry name" value="OPIOID GROWTH FACTOR RECEPTOR (OGFR) CONSERVED DOMAIN-CONTAINING PROTEIN"/>
    <property type="match status" value="1"/>
</dbReference>
<feature type="domain" description="Opioid growth factor receptor (OGFr) conserved" evidence="3">
    <location>
        <begin position="28"/>
        <end position="166"/>
    </location>
</feature>
<gene>
    <name evidence="4" type="ORF">EG328_006181</name>
</gene>
<sequence>MSSSKREAPGKDASKSPKKSKSTPVIVKFYDPIEEAPDGFGRTLSTMLQWPDSRLEYSHDYIQVWFPLPEGSPFNWKAPVIDSETCSEFRNRPELRKSLQKAFTRILKFYGFEASYKGEEVHIYRSMQHSRPFGNWVTRSDHNHLRISRIIRSLRVLGLEQNAHAFYKALQEVNNDYPNTIGARSLMYWKRAAVRRLALEPAEDDEDTVGQPFLRELDEAIEREKEAAESAEEASKTEPAEEEKQPDIAGEDDEVKEAEKKETSKAETS</sequence>
<evidence type="ECO:0000313" key="5">
    <source>
        <dbReference type="Proteomes" id="UP000447873"/>
    </source>
</evidence>
<evidence type="ECO:0000259" key="3">
    <source>
        <dbReference type="Pfam" id="PF04664"/>
    </source>
</evidence>